<dbReference type="CDD" id="cd18137">
    <property type="entry name" value="HLD_clamp_pol_III_gamma_tau"/>
    <property type="match status" value="1"/>
</dbReference>
<evidence type="ECO:0000313" key="14">
    <source>
        <dbReference type="EMBL" id="KAK2146778.1"/>
    </source>
</evidence>
<accession>A0AAD9J5H4</accession>
<name>A0AAD9J5H4_9ANNE</name>
<dbReference type="InterPro" id="IPR045085">
    <property type="entry name" value="HLD_clamp_pol_III_gamma_tau"/>
</dbReference>
<keyword evidence="5" id="KW-0235">DNA replication</keyword>
<dbReference type="Pfam" id="PF12169">
    <property type="entry name" value="DNA_pol3_gamma3"/>
    <property type="match status" value="1"/>
</dbReference>
<dbReference type="SUPFAM" id="SSF48019">
    <property type="entry name" value="post-AAA+ oligomerization domain-like"/>
    <property type="match status" value="1"/>
</dbReference>
<keyword evidence="8" id="KW-0862">Zinc</keyword>
<dbReference type="EC" id="2.7.7.7" evidence="2"/>
<dbReference type="InterPro" id="IPR050238">
    <property type="entry name" value="DNA_Rep/Repair_Clamp_Loader"/>
</dbReference>
<gene>
    <name evidence="14" type="ORF">LSH36_583g01255</name>
</gene>
<dbReference type="InterPro" id="IPR003593">
    <property type="entry name" value="AAA+_ATPase"/>
</dbReference>
<dbReference type="Proteomes" id="UP001208570">
    <property type="component" value="Unassembled WGS sequence"/>
</dbReference>
<dbReference type="FunFam" id="1.10.8.60:FF:000013">
    <property type="entry name" value="DNA polymerase III subunit gamma/tau"/>
    <property type="match status" value="1"/>
</dbReference>
<dbReference type="EMBL" id="JAODUP010000583">
    <property type="protein sequence ID" value="KAK2146778.1"/>
    <property type="molecule type" value="Genomic_DNA"/>
</dbReference>
<evidence type="ECO:0000256" key="5">
    <source>
        <dbReference type="ARBA" id="ARBA00022705"/>
    </source>
</evidence>
<reference evidence="14" key="1">
    <citation type="journal article" date="2023" name="Mol. Biol. Evol.">
        <title>Third-Generation Sequencing Reveals the Adaptive Role of the Epigenome in Three Deep-Sea Polychaetes.</title>
        <authorList>
            <person name="Perez M."/>
            <person name="Aroh O."/>
            <person name="Sun Y."/>
            <person name="Lan Y."/>
            <person name="Juniper S.K."/>
            <person name="Young C.R."/>
            <person name="Angers B."/>
            <person name="Qian P.Y."/>
        </authorList>
    </citation>
    <scope>NUCLEOTIDE SEQUENCE</scope>
    <source>
        <strain evidence="14">P08H-3</strain>
    </source>
</reference>
<protein>
    <recommendedName>
        <fullName evidence="2">DNA-directed DNA polymerase</fullName>
        <ecNumber evidence="2">2.7.7.7</ecNumber>
    </recommendedName>
</protein>
<dbReference type="Gene3D" id="1.10.8.60">
    <property type="match status" value="1"/>
</dbReference>
<dbReference type="GO" id="GO:0005524">
    <property type="term" value="F:ATP binding"/>
    <property type="evidence" value="ECO:0007669"/>
    <property type="project" value="UniProtKB-KW"/>
</dbReference>
<comment type="similarity">
    <text evidence="1">Belongs to the DnaX/STICHEL family.</text>
</comment>
<dbReference type="SUPFAM" id="SSF52540">
    <property type="entry name" value="P-loop containing nucleoside triphosphate hydrolases"/>
    <property type="match status" value="1"/>
</dbReference>
<dbReference type="NCBIfam" id="TIGR02397">
    <property type="entry name" value="dnaX_nterm"/>
    <property type="match status" value="1"/>
</dbReference>
<dbReference type="InterPro" id="IPR001270">
    <property type="entry name" value="ClpA/B"/>
</dbReference>
<evidence type="ECO:0000256" key="3">
    <source>
        <dbReference type="ARBA" id="ARBA00022679"/>
    </source>
</evidence>
<evidence type="ECO:0000256" key="11">
    <source>
        <dbReference type="ARBA" id="ARBA00049244"/>
    </source>
</evidence>
<proteinExistence type="inferred from homology"/>
<keyword evidence="6" id="KW-0479">Metal-binding</keyword>
<evidence type="ECO:0000256" key="4">
    <source>
        <dbReference type="ARBA" id="ARBA00022695"/>
    </source>
</evidence>
<dbReference type="Pfam" id="PF22608">
    <property type="entry name" value="DNAX_ATPase_lid"/>
    <property type="match status" value="1"/>
</dbReference>
<dbReference type="GO" id="GO:0006261">
    <property type="term" value="P:DNA-templated DNA replication"/>
    <property type="evidence" value="ECO:0007669"/>
    <property type="project" value="TreeGrafter"/>
</dbReference>
<dbReference type="InterPro" id="IPR022754">
    <property type="entry name" value="DNA_pol_III_gamma-3"/>
</dbReference>
<dbReference type="Pfam" id="PF13177">
    <property type="entry name" value="DNA_pol3_delta2"/>
    <property type="match status" value="1"/>
</dbReference>
<comment type="caution">
    <text evidence="14">The sequence shown here is derived from an EMBL/GenBank/DDBJ whole genome shotgun (WGS) entry which is preliminary data.</text>
</comment>
<keyword evidence="15" id="KW-1185">Reference proteome</keyword>
<keyword evidence="7" id="KW-0547">Nucleotide-binding</keyword>
<feature type="region of interest" description="Disordered" evidence="12">
    <location>
        <begin position="378"/>
        <end position="403"/>
    </location>
</feature>
<comment type="catalytic activity">
    <reaction evidence="11">
        <text>DNA(n) + a 2'-deoxyribonucleoside 5'-triphosphate = DNA(n+1) + diphosphate</text>
        <dbReference type="Rhea" id="RHEA:22508"/>
        <dbReference type="Rhea" id="RHEA-COMP:17339"/>
        <dbReference type="Rhea" id="RHEA-COMP:17340"/>
        <dbReference type="ChEBI" id="CHEBI:33019"/>
        <dbReference type="ChEBI" id="CHEBI:61560"/>
        <dbReference type="ChEBI" id="CHEBI:173112"/>
        <dbReference type="EC" id="2.7.7.7"/>
    </reaction>
</comment>
<evidence type="ECO:0000259" key="13">
    <source>
        <dbReference type="SMART" id="SM00382"/>
    </source>
</evidence>
<dbReference type="PANTHER" id="PTHR11669:SF0">
    <property type="entry name" value="PROTEIN STICHEL-LIKE 2"/>
    <property type="match status" value="1"/>
</dbReference>
<dbReference type="CDD" id="cd00009">
    <property type="entry name" value="AAA"/>
    <property type="match status" value="1"/>
</dbReference>
<dbReference type="AlphaFoldDB" id="A0AAD9J5H4"/>
<keyword evidence="3" id="KW-0808">Transferase</keyword>
<dbReference type="SMART" id="SM00382">
    <property type="entry name" value="AAA"/>
    <property type="match status" value="1"/>
</dbReference>
<dbReference type="InterPro" id="IPR008921">
    <property type="entry name" value="DNA_pol3_clamp-load_cplx_C"/>
</dbReference>
<dbReference type="NCBIfam" id="NF004046">
    <property type="entry name" value="PRK05563.1"/>
    <property type="match status" value="1"/>
</dbReference>
<organism evidence="14 15">
    <name type="scientific">Paralvinella palmiformis</name>
    <dbReference type="NCBI Taxonomy" id="53620"/>
    <lineage>
        <taxon>Eukaryota</taxon>
        <taxon>Metazoa</taxon>
        <taxon>Spiralia</taxon>
        <taxon>Lophotrochozoa</taxon>
        <taxon>Annelida</taxon>
        <taxon>Polychaeta</taxon>
        <taxon>Sedentaria</taxon>
        <taxon>Canalipalpata</taxon>
        <taxon>Terebellida</taxon>
        <taxon>Terebelliformia</taxon>
        <taxon>Alvinellidae</taxon>
        <taxon>Paralvinella</taxon>
    </lineage>
</organism>
<evidence type="ECO:0000256" key="12">
    <source>
        <dbReference type="SAM" id="MobiDB-lite"/>
    </source>
</evidence>
<keyword evidence="10" id="KW-0239">DNA-directed DNA polymerase</keyword>
<dbReference type="GO" id="GO:0003677">
    <property type="term" value="F:DNA binding"/>
    <property type="evidence" value="ECO:0007669"/>
    <property type="project" value="InterPro"/>
</dbReference>
<evidence type="ECO:0000313" key="15">
    <source>
        <dbReference type="Proteomes" id="UP001208570"/>
    </source>
</evidence>
<dbReference type="GO" id="GO:0009360">
    <property type="term" value="C:DNA polymerase III complex"/>
    <property type="evidence" value="ECO:0007669"/>
    <property type="project" value="InterPro"/>
</dbReference>
<evidence type="ECO:0000256" key="1">
    <source>
        <dbReference type="ARBA" id="ARBA00006360"/>
    </source>
</evidence>
<dbReference type="GO" id="GO:0003887">
    <property type="term" value="F:DNA-directed DNA polymerase activity"/>
    <property type="evidence" value="ECO:0007669"/>
    <property type="project" value="UniProtKB-KW"/>
</dbReference>
<evidence type="ECO:0000256" key="2">
    <source>
        <dbReference type="ARBA" id="ARBA00012417"/>
    </source>
</evidence>
<evidence type="ECO:0000256" key="10">
    <source>
        <dbReference type="ARBA" id="ARBA00022932"/>
    </source>
</evidence>
<dbReference type="InterPro" id="IPR027417">
    <property type="entry name" value="P-loop_NTPase"/>
</dbReference>
<evidence type="ECO:0000256" key="8">
    <source>
        <dbReference type="ARBA" id="ARBA00022833"/>
    </source>
</evidence>
<feature type="domain" description="AAA+ ATPase" evidence="13">
    <location>
        <begin position="37"/>
        <end position="178"/>
    </location>
</feature>
<evidence type="ECO:0000256" key="6">
    <source>
        <dbReference type="ARBA" id="ARBA00022723"/>
    </source>
</evidence>
<dbReference type="Gene3D" id="1.20.272.10">
    <property type="match status" value="1"/>
</dbReference>
<dbReference type="InterPro" id="IPR012763">
    <property type="entry name" value="DNA_pol_III_sug/sutau_N"/>
</dbReference>
<dbReference type="PANTHER" id="PTHR11669">
    <property type="entry name" value="REPLICATION FACTOR C / DNA POLYMERASE III GAMMA-TAU SUBUNIT"/>
    <property type="match status" value="1"/>
</dbReference>
<keyword evidence="4" id="KW-0548">Nucleotidyltransferase</keyword>
<dbReference type="GO" id="GO:0046872">
    <property type="term" value="F:metal ion binding"/>
    <property type="evidence" value="ECO:0007669"/>
    <property type="project" value="UniProtKB-KW"/>
</dbReference>
<dbReference type="PRINTS" id="PR00300">
    <property type="entry name" value="CLPPROTEASEA"/>
</dbReference>
<evidence type="ECO:0000256" key="7">
    <source>
        <dbReference type="ARBA" id="ARBA00022741"/>
    </source>
</evidence>
<feature type="compositionally biased region" description="Basic and acidic residues" evidence="12">
    <location>
        <begin position="390"/>
        <end position="403"/>
    </location>
</feature>
<sequence length="522" mass="59753">MAYEVTSTRRRPRTFSDLKGQEVVVTMLRNSIRQKRIAHAYLFYGPRGVGKTSAARIFSAALNAPGGPKEEEWGEYPGCREIEKGVAMDVIEIDGASHTGVSDIRAIKEQILFPPSQLRYKIYIIDEVHMLSISAFNALLKTIEEPPPYVIFIFATTEVHRIPATIRSRCQQLTFRLLSTKQITQELIHVCTEMNIQTEEQAVFIIAREADGSLRDAYMLLDQLIALEGSLLDEQKVTQRLGLIQTHILEEIVDAIVNGESAEALKDVSTLMEKGMYPVRFLRVLIEYFRTILFASLGVNGEVSQAYPISKKWIAMLSSEQLEQGLRVLLRAYRNMKHTISPSFEVELVVAELCQLRYYISFKNILKKIRELQQESHSLTENDTNQQKIKHNELYSKQRSEKRAEGSVSNKVLADEYKSLSDMLLEHVKENNSLAPFIQKIVRGEINGNRLRLICTDSFTRDTLERQKEDLQKIVQEIQEALEHSTRIEHIEFLLDDSSKTCYTDSSVEDLRNMFQGKIVES</sequence>
<evidence type="ECO:0000256" key="9">
    <source>
        <dbReference type="ARBA" id="ARBA00022840"/>
    </source>
</evidence>
<dbReference type="Gene3D" id="3.40.50.300">
    <property type="entry name" value="P-loop containing nucleotide triphosphate hydrolases"/>
    <property type="match status" value="1"/>
</dbReference>
<keyword evidence="9" id="KW-0067">ATP-binding</keyword>